<organism evidence="1 2">
    <name type="scientific">Candidatus Woesebacteria bacterium GW2011_GWA1_44_23</name>
    <dbReference type="NCBI Taxonomy" id="1618558"/>
    <lineage>
        <taxon>Bacteria</taxon>
        <taxon>Candidatus Woeseibacteriota</taxon>
    </lineage>
</organism>
<dbReference type="AlphaFoldDB" id="A0A837ICP0"/>
<protein>
    <submittedName>
        <fullName evidence="1">Uncharacterized protein</fullName>
    </submittedName>
</protein>
<proteinExistence type="predicted"/>
<comment type="caution">
    <text evidence="1">The sequence shown here is derived from an EMBL/GenBank/DDBJ whole genome shotgun (WGS) entry which is preliminary data.</text>
</comment>
<evidence type="ECO:0000313" key="2">
    <source>
        <dbReference type="Proteomes" id="UP000034525"/>
    </source>
</evidence>
<name>A0A837ICP0_9BACT</name>
<reference evidence="1 2" key="1">
    <citation type="journal article" date="2015" name="Nature">
        <title>rRNA introns, odd ribosomes, and small enigmatic genomes across a large radiation of phyla.</title>
        <authorList>
            <person name="Brown C.T."/>
            <person name="Hug L.A."/>
            <person name="Thomas B.C."/>
            <person name="Sharon I."/>
            <person name="Castelle C.J."/>
            <person name="Singh A."/>
            <person name="Wilkins M.J."/>
            <person name="Williams K.H."/>
            <person name="Banfield J.F."/>
        </authorList>
    </citation>
    <scope>NUCLEOTIDE SEQUENCE [LARGE SCALE GENOMIC DNA]</scope>
</reference>
<accession>A0A837ICP0</accession>
<dbReference type="EMBL" id="LCIL01000008">
    <property type="protein sequence ID" value="KKT54227.1"/>
    <property type="molecule type" value="Genomic_DNA"/>
</dbReference>
<dbReference type="Proteomes" id="UP000034525">
    <property type="component" value="Unassembled WGS sequence"/>
</dbReference>
<evidence type="ECO:0000313" key="1">
    <source>
        <dbReference type="EMBL" id="KKT54227.1"/>
    </source>
</evidence>
<sequence>MKNRVPTLKEFNSIYWRTVGNLFHKISPCIEHPGLLFRDVHILYHDLKYRFFLVTDPPPIQHKKEQTDNYFERIDPKHGLRFYECMASKCSGIDLDYAIPRVDEFYSDKRSRKIIREFLISLNQAEQQVLDNYKKYLIRNEILKGN</sequence>
<gene>
    <name evidence="1" type="ORF">UW47_C0008G0026</name>
</gene>